<evidence type="ECO:0000256" key="2">
    <source>
        <dbReference type="ARBA" id="ARBA00022677"/>
    </source>
</evidence>
<evidence type="ECO:0000256" key="7">
    <source>
        <dbReference type="SAM" id="MobiDB-lite"/>
    </source>
</evidence>
<dbReference type="PROSITE" id="PS00811">
    <property type="entry name" value="OLEOSINS"/>
    <property type="match status" value="1"/>
</dbReference>
<sequence length="108" mass="11061">MFFQIIQGVFTGVEALALLAFAGITLGGSAVGLALSTPLFILFSPILVPATIATTLLTTGFTTSGGLGMVALRIFWKLFKRLRKKGKGTPKIPGLAPGAPDSDPVSGG</sequence>
<dbReference type="OrthoDB" id="1112648at2759"/>
<evidence type="ECO:0000256" key="4">
    <source>
        <dbReference type="ARBA" id="ARBA00022989"/>
    </source>
</evidence>
<dbReference type="Pfam" id="PF01277">
    <property type="entry name" value="Oleosin"/>
    <property type="match status" value="1"/>
</dbReference>
<evidence type="ECO:0000313" key="9">
    <source>
        <dbReference type="EMBL" id="CDY60495.1"/>
    </source>
</evidence>
<evidence type="ECO:0000256" key="8">
    <source>
        <dbReference type="SAM" id="Phobius"/>
    </source>
</evidence>
<dbReference type="Proteomes" id="UP000028999">
    <property type="component" value="Unassembled WGS sequence"/>
</dbReference>
<keyword evidence="3 8" id="KW-0812">Transmembrane</keyword>
<dbReference type="Gramene" id="CDY60495">
    <property type="protein sequence ID" value="CDY60495"/>
    <property type="gene ID" value="GSBRNA2T00029704001"/>
</dbReference>
<comment type="subcellular location">
    <subcellularLocation>
        <location evidence="6">Lipid droplet</location>
    </subcellularLocation>
    <subcellularLocation>
        <location evidence="6">Membrane</location>
        <topology evidence="6">Multi-pass membrane protein</topology>
    </subcellularLocation>
</comment>
<organism evidence="9 10">
    <name type="scientific">Brassica napus</name>
    <name type="common">Rape</name>
    <dbReference type="NCBI Taxonomy" id="3708"/>
    <lineage>
        <taxon>Eukaryota</taxon>
        <taxon>Viridiplantae</taxon>
        <taxon>Streptophyta</taxon>
        <taxon>Embryophyta</taxon>
        <taxon>Tracheophyta</taxon>
        <taxon>Spermatophyta</taxon>
        <taxon>Magnoliopsida</taxon>
        <taxon>eudicotyledons</taxon>
        <taxon>Gunneridae</taxon>
        <taxon>Pentapetalae</taxon>
        <taxon>rosids</taxon>
        <taxon>malvids</taxon>
        <taxon>Brassicales</taxon>
        <taxon>Brassicaceae</taxon>
        <taxon>Brassiceae</taxon>
        <taxon>Brassica</taxon>
    </lineage>
</organism>
<proteinExistence type="inferred from homology"/>
<dbReference type="GO" id="GO:0048608">
    <property type="term" value="P:reproductive structure development"/>
    <property type="evidence" value="ECO:0007669"/>
    <property type="project" value="UniProtKB-ARBA"/>
</dbReference>
<accession>A0A078J6X3</accession>
<feature type="region of interest" description="Disordered" evidence="7">
    <location>
        <begin position="86"/>
        <end position="108"/>
    </location>
</feature>
<comment type="similarity">
    <text evidence="1 6">Belongs to the oleosin family.</text>
</comment>
<dbReference type="EMBL" id="LK033887">
    <property type="protein sequence ID" value="CDY60495.1"/>
    <property type="molecule type" value="Genomic_DNA"/>
</dbReference>
<dbReference type="GO" id="GO:0005576">
    <property type="term" value="C:extracellular region"/>
    <property type="evidence" value="ECO:0000318"/>
    <property type="project" value="GO_Central"/>
</dbReference>
<keyword evidence="4 8" id="KW-1133">Transmembrane helix</keyword>
<dbReference type="GO" id="GO:0019915">
    <property type="term" value="P:lipid storage"/>
    <property type="evidence" value="ECO:0000318"/>
    <property type="project" value="GO_Central"/>
</dbReference>
<keyword evidence="10" id="KW-1185">Reference proteome</keyword>
<dbReference type="GO" id="GO:0012511">
    <property type="term" value="C:monolayer-surrounded lipid storage body"/>
    <property type="evidence" value="ECO:0007669"/>
    <property type="project" value="InterPro"/>
</dbReference>
<gene>
    <name evidence="9" type="primary">BnaCnng36380D</name>
    <name evidence="9" type="ORF">GSBRNA2T00029704001</name>
</gene>
<keyword evidence="5 8" id="KW-0472">Membrane</keyword>
<dbReference type="PaxDb" id="3708-A0A078J6X3"/>
<protein>
    <recommendedName>
        <fullName evidence="6">Oleosin</fullName>
    </recommendedName>
</protein>
<reference evidence="9 10" key="1">
    <citation type="journal article" date="2014" name="Science">
        <title>Plant genetics. Early allopolyploid evolution in the post-Neolithic Brassica napus oilseed genome.</title>
        <authorList>
            <person name="Chalhoub B."/>
            <person name="Denoeud F."/>
            <person name="Liu S."/>
            <person name="Parkin I.A."/>
            <person name="Tang H."/>
            <person name="Wang X."/>
            <person name="Chiquet J."/>
            <person name="Belcram H."/>
            <person name="Tong C."/>
            <person name="Samans B."/>
            <person name="Correa M."/>
            <person name="Da Silva C."/>
            <person name="Just J."/>
            <person name="Falentin C."/>
            <person name="Koh C.S."/>
            <person name="Le Clainche I."/>
            <person name="Bernard M."/>
            <person name="Bento P."/>
            <person name="Noel B."/>
            <person name="Labadie K."/>
            <person name="Alberti A."/>
            <person name="Charles M."/>
            <person name="Arnaud D."/>
            <person name="Guo H."/>
            <person name="Daviaud C."/>
            <person name="Alamery S."/>
            <person name="Jabbari K."/>
            <person name="Zhao M."/>
            <person name="Edger P.P."/>
            <person name="Chelaifa H."/>
            <person name="Tack D."/>
            <person name="Lassalle G."/>
            <person name="Mestiri I."/>
            <person name="Schnel N."/>
            <person name="Le Paslier M.C."/>
            <person name="Fan G."/>
            <person name="Renault V."/>
            <person name="Bayer P.E."/>
            <person name="Golicz A.A."/>
            <person name="Manoli S."/>
            <person name="Lee T.H."/>
            <person name="Thi V.H."/>
            <person name="Chalabi S."/>
            <person name="Hu Q."/>
            <person name="Fan C."/>
            <person name="Tollenaere R."/>
            <person name="Lu Y."/>
            <person name="Battail C."/>
            <person name="Shen J."/>
            <person name="Sidebottom C.H."/>
            <person name="Wang X."/>
            <person name="Canaguier A."/>
            <person name="Chauveau A."/>
            <person name="Berard A."/>
            <person name="Deniot G."/>
            <person name="Guan M."/>
            <person name="Liu Z."/>
            <person name="Sun F."/>
            <person name="Lim Y.P."/>
            <person name="Lyons E."/>
            <person name="Town C.D."/>
            <person name="Bancroft I."/>
            <person name="Wang X."/>
            <person name="Meng J."/>
            <person name="Ma J."/>
            <person name="Pires J.C."/>
            <person name="King G.J."/>
            <person name="Brunel D."/>
            <person name="Delourme R."/>
            <person name="Renard M."/>
            <person name="Aury J.M."/>
            <person name="Adams K.L."/>
            <person name="Batley J."/>
            <person name="Snowdon R.J."/>
            <person name="Tost J."/>
            <person name="Edwards D."/>
            <person name="Zhou Y."/>
            <person name="Hua W."/>
            <person name="Sharpe A.G."/>
            <person name="Paterson A.H."/>
            <person name="Guan C."/>
            <person name="Wincker P."/>
        </authorList>
    </citation>
    <scope>NUCLEOTIDE SEQUENCE [LARGE SCALE GENOMIC DNA]</scope>
    <source>
        <strain evidence="10">cv. Darmor-bzh</strain>
    </source>
</reference>
<keyword evidence="2 6" id="KW-0551">Lipid droplet</keyword>
<evidence type="ECO:0000313" key="10">
    <source>
        <dbReference type="Proteomes" id="UP000028999"/>
    </source>
</evidence>
<feature type="transmembrane region" description="Helical" evidence="8">
    <location>
        <begin position="50"/>
        <end position="76"/>
    </location>
</feature>
<evidence type="ECO:0000256" key="6">
    <source>
        <dbReference type="RuleBase" id="RU000540"/>
    </source>
</evidence>
<evidence type="ECO:0000256" key="1">
    <source>
        <dbReference type="ARBA" id="ARBA00010858"/>
    </source>
</evidence>
<dbReference type="GO" id="GO:0009791">
    <property type="term" value="P:post-embryonic development"/>
    <property type="evidence" value="ECO:0007669"/>
    <property type="project" value="UniProtKB-ARBA"/>
</dbReference>
<name>A0A078J6X3_BRANA</name>
<evidence type="ECO:0000256" key="3">
    <source>
        <dbReference type="ARBA" id="ARBA00022692"/>
    </source>
</evidence>
<dbReference type="STRING" id="3708.A0A078J6X3"/>
<dbReference type="GO" id="GO:0016020">
    <property type="term" value="C:membrane"/>
    <property type="evidence" value="ECO:0007669"/>
    <property type="project" value="UniProtKB-SubCell"/>
</dbReference>
<dbReference type="PANTHER" id="PTHR33203:SF53">
    <property type="entry name" value="OLEOSIN"/>
    <property type="match status" value="1"/>
</dbReference>
<dbReference type="PANTHER" id="PTHR33203">
    <property type="entry name" value="OLEOSIN"/>
    <property type="match status" value="1"/>
</dbReference>
<dbReference type="InterPro" id="IPR000136">
    <property type="entry name" value="Oleosin"/>
</dbReference>
<dbReference type="AlphaFoldDB" id="A0A078J6X3"/>
<evidence type="ECO:0000256" key="5">
    <source>
        <dbReference type="ARBA" id="ARBA00023136"/>
    </source>
</evidence>
<dbReference type="KEGG" id="bna:106449578"/>